<keyword evidence="1" id="KW-0472">Membrane</keyword>
<proteinExistence type="predicted"/>
<name>A0A562Q8U4_9PSED</name>
<evidence type="ECO:0000256" key="1">
    <source>
        <dbReference type="SAM" id="Phobius"/>
    </source>
</evidence>
<dbReference type="EMBL" id="VLKY01000009">
    <property type="protein sequence ID" value="TWI53191.1"/>
    <property type="molecule type" value="Genomic_DNA"/>
</dbReference>
<keyword evidence="1" id="KW-0812">Transmembrane</keyword>
<sequence length="143" mass="15496">MNTILITAVQIIAKLAALFSLLVLPLYLMWCLAALDFLLGRSPPLQEALVALVPASTQLLWKAVQLLQLAGGLLGWGALFAMYRRQPSPFSQVPLWIKCGLASGIAAALLFKNIYIIPPLVLTVTLVFLSVVTSPSNILEPTR</sequence>
<dbReference type="AlphaFoldDB" id="A0A562Q8U4"/>
<accession>A0A562Q8U4</accession>
<feature type="transmembrane region" description="Helical" evidence="1">
    <location>
        <begin position="95"/>
        <end position="114"/>
    </location>
</feature>
<dbReference type="Proteomes" id="UP000316905">
    <property type="component" value="Unassembled WGS sequence"/>
</dbReference>
<evidence type="ECO:0000313" key="2">
    <source>
        <dbReference type="EMBL" id="TWI53191.1"/>
    </source>
</evidence>
<keyword evidence="1" id="KW-1133">Transmembrane helix</keyword>
<comment type="caution">
    <text evidence="2">The sequence shown here is derived from an EMBL/GenBank/DDBJ whole genome shotgun (WGS) entry which is preliminary data.</text>
</comment>
<feature type="transmembrane region" description="Helical" evidence="1">
    <location>
        <begin position="59"/>
        <end position="83"/>
    </location>
</feature>
<organism evidence="2 3">
    <name type="scientific">Pseudomonas duriflava</name>
    <dbReference type="NCBI Taxonomy" id="459528"/>
    <lineage>
        <taxon>Bacteria</taxon>
        <taxon>Pseudomonadati</taxon>
        <taxon>Pseudomonadota</taxon>
        <taxon>Gammaproteobacteria</taxon>
        <taxon>Pseudomonadales</taxon>
        <taxon>Pseudomonadaceae</taxon>
        <taxon>Pseudomonas</taxon>
    </lineage>
</organism>
<feature type="transmembrane region" description="Helical" evidence="1">
    <location>
        <begin position="120"/>
        <end position="139"/>
    </location>
</feature>
<gene>
    <name evidence="2" type="ORF">IQ22_03038</name>
</gene>
<feature type="transmembrane region" description="Helical" evidence="1">
    <location>
        <begin position="12"/>
        <end position="39"/>
    </location>
</feature>
<protein>
    <submittedName>
        <fullName evidence="2">Uncharacterized protein</fullName>
    </submittedName>
</protein>
<keyword evidence="3" id="KW-1185">Reference proteome</keyword>
<reference evidence="2 3" key="1">
    <citation type="journal article" date="2015" name="Stand. Genomic Sci.">
        <title>Genomic Encyclopedia of Bacterial and Archaeal Type Strains, Phase III: the genomes of soil and plant-associated and newly described type strains.</title>
        <authorList>
            <person name="Whitman W.B."/>
            <person name="Woyke T."/>
            <person name="Klenk H.P."/>
            <person name="Zhou Y."/>
            <person name="Lilburn T.G."/>
            <person name="Beck B.J."/>
            <person name="De Vos P."/>
            <person name="Vandamme P."/>
            <person name="Eisen J.A."/>
            <person name="Garrity G."/>
            <person name="Hugenholtz P."/>
            <person name="Kyrpides N.C."/>
        </authorList>
    </citation>
    <scope>NUCLEOTIDE SEQUENCE [LARGE SCALE GENOMIC DNA]</scope>
    <source>
        <strain evidence="2 3">CGMCC 1.6858</strain>
    </source>
</reference>
<dbReference type="RefSeq" id="WP_145143329.1">
    <property type="nucleotide sequence ID" value="NZ_VLKY01000009.1"/>
</dbReference>
<evidence type="ECO:0000313" key="3">
    <source>
        <dbReference type="Proteomes" id="UP000316905"/>
    </source>
</evidence>